<feature type="domain" description="Peptidase C50" evidence="7">
    <location>
        <begin position="1936"/>
        <end position="2031"/>
    </location>
</feature>
<organism evidence="8 9">
    <name type="scientific">Emydomyces testavorans</name>
    <dbReference type="NCBI Taxonomy" id="2070801"/>
    <lineage>
        <taxon>Eukaryota</taxon>
        <taxon>Fungi</taxon>
        <taxon>Dikarya</taxon>
        <taxon>Ascomycota</taxon>
        <taxon>Pezizomycotina</taxon>
        <taxon>Eurotiomycetes</taxon>
        <taxon>Eurotiomycetidae</taxon>
        <taxon>Onygenales</taxon>
        <taxon>Nannizziopsiaceae</taxon>
        <taxon>Emydomyces</taxon>
    </lineage>
</organism>
<dbReference type="GO" id="GO:0044732">
    <property type="term" value="C:mitotic spindle pole body"/>
    <property type="evidence" value="ECO:0007669"/>
    <property type="project" value="TreeGrafter"/>
</dbReference>
<feature type="region of interest" description="Disordered" evidence="6">
    <location>
        <begin position="116"/>
        <end position="148"/>
    </location>
</feature>
<evidence type="ECO:0000256" key="4">
    <source>
        <dbReference type="ARBA" id="ARBA00022829"/>
    </source>
</evidence>
<gene>
    <name evidence="8" type="primary">ESP1</name>
    <name evidence="8" type="ORF">PRK78_004291</name>
</gene>
<proteinExistence type="predicted"/>
<dbReference type="EMBL" id="CP120628">
    <property type="protein sequence ID" value="WEW58823.1"/>
    <property type="molecule type" value="Genomic_DNA"/>
</dbReference>
<feature type="coiled-coil region" evidence="5">
    <location>
        <begin position="544"/>
        <end position="571"/>
    </location>
</feature>
<accession>A0AAF0DIK0</accession>
<evidence type="ECO:0000256" key="6">
    <source>
        <dbReference type="SAM" id="MobiDB-lite"/>
    </source>
</evidence>
<keyword evidence="4" id="KW-0159">Chromosome partition</keyword>
<keyword evidence="5" id="KW-0175">Coiled coil</keyword>
<sequence length="2142" mass="238781">MTAQVLHPVIDSVKASVQNPSACTNDTVSLLRTLLSGAPNERKPTNRKATKGVQATSAHQATRTRNSRQAPKLTVFQIEANSAIPSLSKQNKIALATEIFNASSKTLSEYIRLQSPRPSHKGQNRHATTRCSLSPKKPLQPTSPNRAIRSPTKIKGIAERLNEPSTIKSSISGVAESAVLALSRLRDLKRNEDGRRELNLQLEQGLCILVGKLFAVGLNSAAIRELWLLRDRVQTYFDDEDPQAKTRRTAASVKNKQDAKTSERLEDLVRVPNLPEDVLMLQLFISLQNLALRAIGTEGQPSTVQKAANHLTLSNPCSPANLVLAAYKAGSLSAEKTAQQLQSLSSTILSLAALTISPGDRSPLTAKTRTKPNVTLSLQILSLEVKCLWWRIAGHQYDVDKELWDPLARYFSAFNRRCVTIKKADFECIKDAFLRLKSTLKLNGHDVSIRNVKSVSVSVVLRILGQLAYTAACLPDAIEFCKASAACLTASQPIQLAICYCKTALIQIEYLKASHSGQLPKISAAITEAAKNLTAPLKGNLADLDELVIEAAKLKKAVMKATNDLTALETKASSDTDSVWFSVVEYMMSFVRFLSRYVGPTLPPDADVDSKSIFIQRLRTCKSIALAAVDSSVAIGKLSLSTEQPPWRVTEPLLTDCVTLLNRIKCDTAMDDGNQTPGSTSNSLLKLSNLYWSRYAVQKDAGKSPFELVPLLERSISVLGSCAPTEQASGFMAIKLERLATIYAEIGHEAKAELNYSSSIRAHIRAGALEFASSSQKPPRYIWKSPQSPAFPLGRVLSSYIKARLKQPRKTVRLVYDDESLEAECRGVLLERQVELLVDLFFVNPSEDLSKSVTSAISQLLSIYTSAVFPLRRARVVLCAIRLLLESSFDFEHDFRDLLASEAKLCLSQRPELYKDQNLCPYQEDIMNSLRLTHGFYSGDLLKDDLNVVVHSWAMMAQDWTTWESVEARVSDPQIWISQLRGLADYMEVQGQWTLQITLLSVLKKALVLQEKQDLPMIVTLLSMTGLQLTRLGLAEKAGELLLGAKEMIEHHVLCPPVVISWHLAYAEYLIEINGLERSLEVLQSAKMLFDAALVDAANDSMRMRCLLDRMGIDAAYLLSRIAFVKGGMGEAAFYAKNAVKLSSRLWTRLEKYGSLRTEKHTDIAGVETDVLAEKLAAIDLSSEIDDFRKNYRAGSIYWPHFSSHCTALRQLSRVSACNGLYQDAIYYTQQALDVSKALGASYLATFIKAELGSYFIRGDQLEKGRLLLEAANAESASFEKSIHLGSLWYHVSTLHRYRGELEDECQKLDACRSVLMELPRSRFDEFFFRHNNGIAEVQSKLDELRIDTKMEPRPQRRTKRGQQSGQHGKRVEKSPVTEMIAEPKPVSLSRICYEILHRQAAVLLSDHRHHDAAVVLDEAERLLNSKNDQAAQCVQRTSLLLSEAVHKLASHSVYCVLPESCLALPSVQIPKVTGSQHSITHTSKPLKKRTKLPALNSKKPSQLLGEDFTEILSTAKQYLYAMSRFAVDHASTTDGHVFSYLISKVSALSYVTSKGSVTVDPLSTVQLKGKRTLLFSVIKKYELNFGIEIGQSSAFIREYCGIIADKQLSVPLKLPKWPLAPDAIINADLKQQSDIMKEYIDILPVSWTVISISLGVDQNEFVISKLRAGQAPFMLCLPLKRSDSEHGDEESFTFNDGKNELIEIIKLANKSAHDTRAQMDKKSKKEWWANREALDLRLTDLLHNIENIWFGGFRGIFSQKPKDEALFSRFIDSFEKTLDKHLPSRRGKRGKAKDPGFKFDRNIMELFIDIRKVSKEDEPEEFVMDLLYFVVDALQFQGERNAYDEIDFDMMVVEILDALRSYAEAERREENPSLQAHTILILDKALHSFPWESLTCLQGCSVSRMPSLHSLRGRLMDIKMRHGSTSPPHGFCIDRKSGAYVLNPSGDLKSTQNTFQNMLSKLDTWTSITQRGPSEEEFKQALESKDLVLYFGHGSGAQYIRGRTIRRLDHCAVTFLMGCSSGSMTEAGEFEPYGTPWNYMHAGSRALVATLWDVTDKDIDRFAKSVFERWGLFTGPEQKIESGGSSRQKEKKSDGEDGGLELGTPGAVGLDTAVSRSRDACVLRYLNGAAPVVYGVPVFLK</sequence>
<evidence type="ECO:0000259" key="7">
    <source>
        <dbReference type="PROSITE" id="PS51700"/>
    </source>
</evidence>
<dbReference type="GO" id="GO:0005634">
    <property type="term" value="C:nucleus"/>
    <property type="evidence" value="ECO:0007669"/>
    <property type="project" value="InterPro"/>
</dbReference>
<dbReference type="EC" id="3.4.22.49" evidence="2"/>
<dbReference type="InterPro" id="IPR030397">
    <property type="entry name" value="SEPARIN_core_dom"/>
</dbReference>
<evidence type="ECO:0000256" key="1">
    <source>
        <dbReference type="ARBA" id="ARBA00000451"/>
    </source>
</evidence>
<evidence type="ECO:0000256" key="2">
    <source>
        <dbReference type="ARBA" id="ARBA00012489"/>
    </source>
</evidence>
<name>A0AAF0DIK0_9EURO</name>
<feature type="compositionally biased region" description="Basic residues" evidence="6">
    <location>
        <begin position="118"/>
        <end position="128"/>
    </location>
</feature>
<dbReference type="PANTHER" id="PTHR12792:SF0">
    <property type="entry name" value="SEPARIN"/>
    <property type="match status" value="1"/>
</dbReference>
<dbReference type="GO" id="GO:0006508">
    <property type="term" value="P:proteolysis"/>
    <property type="evidence" value="ECO:0007669"/>
    <property type="project" value="InterPro"/>
</dbReference>
<evidence type="ECO:0000256" key="5">
    <source>
        <dbReference type="SAM" id="Coils"/>
    </source>
</evidence>
<protein>
    <recommendedName>
        <fullName evidence="2">separase</fullName>
        <ecNumber evidence="2">3.4.22.49</ecNumber>
    </recommendedName>
</protein>
<dbReference type="GO" id="GO:0072686">
    <property type="term" value="C:mitotic spindle"/>
    <property type="evidence" value="ECO:0007669"/>
    <property type="project" value="TreeGrafter"/>
</dbReference>
<dbReference type="InterPro" id="IPR005314">
    <property type="entry name" value="Peptidase_C50"/>
</dbReference>
<keyword evidence="9" id="KW-1185">Reference proteome</keyword>
<evidence type="ECO:0000313" key="8">
    <source>
        <dbReference type="EMBL" id="WEW58823.1"/>
    </source>
</evidence>
<feature type="region of interest" description="Disordered" evidence="6">
    <location>
        <begin position="2078"/>
        <end position="2105"/>
    </location>
</feature>
<comment type="catalytic activity">
    <reaction evidence="1">
        <text>All bonds known to be hydrolyzed by this endopeptidase have arginine in P1 and an acidic residue in P4. P6 is often occupied by an acidic residue or by a hydroxy-amino-acid residue, the phosphorylation of which enhances cleavage.</text>
        <dbReference type="EC" id="3.4.22.49"/>
    </reaction>
</comment>
<reference evidence="8" key="1">
    <citation type="submission" date="2023-03" db="EMBL/GenBank/DDBJ databases">
        <title>Emydomyces testavorans Genome Sequence.</title>
        <authorList>
            <person name="Hoyer L."/>
        </authorList>
    </citation>
    <scope>NUCLEOTIDE SEQUENCE</scope>
    <source>
        <strain evidence="8">16-2883</strain>
    </source>
</reference>
<dbReference type="PANTHER" id="PTHR12792">
    <property type="entry name" value="EXTRA SPINDLE POLES 1-RELATED"/>
    <property type="match status" value="1"/>
</dbReference>
<evidence type="ECO:0000313" key="9">
    <source>
        <dbReference type="Proteomes" id="UP001219355"/>
    </source>
</evidence>
<feature type="compositionally biased region" description="Polar residues" evidence="6">
    <location>
        <begin position="53"/>
        <end position="69"/>
    </location>
</feature>
<dbReference type="GO" id="GO:0005737">
    <property type="term" value="C:cytoplasm"/>
    <property type="evidence" value="ECO:0007669"/>
    <property type="project" value="TreeGrafter"/>
</dbReference>
<feature type="region of interest" description="Disordered" evidence="6">
    <location>
        <begin position="1348"/>
        <end position="1380"/>
    </location>
</feature>
<keyword evidence="3 8" id="KW-0378">Hydrolase</keyword>
<dbReference type="GO" id="GO:0004197">
    <property type="term" value="F:cysteine-type endopeptidase activity"/>
    <property type="evidence" value="ECO:0007669"/>
    <property type="project" value="InterPro"/>
</dbReference>
<feature type="region of interest" description="Disordered" evidence="6">
    <location>
        <begin position="36"/>
        <end position="70"/>
    </location>
</feature>
<dbReference type="Pfam" id="PF03568">
    <property type="entry name" value="Separin_C"/>
    <property type="match status" value="1"/>
</dbReference>
<dbReference type="PROSITE" id="PS51700">
    <property type="entry name" value="SEPARIN"/>
    <property type="match status" value="1"/>
</dbReference>
<dbReference type="GO" id="GO:0051307">
    <property type="term" value="P:meiotic chromosome separation"/>
    <property type="evidence" value="ECO:0007669"/>
    <property type="project" value="TreeGrafter"/>
</dbReference>
<evidence type="ECO:0000256" key="3">
    <source>
        <dbReference type="ARBA" id="ARBA00022801"/>
    </source>
</evidence>
<dbReference type="Proteomes" id="UP001219355">
    <property type="component" value="Chromosome 2"/>
</dbReference>